<dbReference type="Proteomes" id="UP000324767">
    <property type="component" value="Unassembled WGS sequence"/>
</dbReference>
<dbReference type="InterPro" id="IPR001623">
    <property type="entry name" value="DnaJ_domain"/>
</dbReference>
<accession>A0A5M8PH47</accession>
<dbReference type="OrthoDB" id="10250354at2759"/>
<dbReference type="InterPro" id="IPR036869">
    <property type="entry name" value="J_dom_sf"/>
</dbReference>
<comment type="caution">
    <text evidence="3">The sequence shown here is derived from an EMBL/GenBank/DDBJ whole genome shotgun (WGS) entry which is preliminary data.</text>
</comment>
<evidence type="ECO:0000313" key="4">
    <source>
        <dbReference type="Proteomes" id="UP000324767"/>
    </source>
</evidence>
<dbReference type="AlphaFoldDB" id="A0A5M8PH47"/>
<feature type="region of interest" description="Disordered" evidence="1">
    <location>
        <begin position="1"/>
        <end position="58"/>
    </location>
</feature>
<dbReference type="EMBL" id="VXIT01000014">
    <property type="protein sequence ID" value="KAA6408176.1"/>
    <property type="molecule type" value="Genomic_DNA"/>
</dbReference>
<feature type="domain" description="J" evidence="2">
    <location>
        <begin position="43"/>
        <end position="108"/>
    </location>
</feature>
<evidence type="ECO:0000259" key="2">
    <source>
        <dbReference type="PROSITE" id="PS50076"/>
    </source>
</evidence>
<protein>
    <recommendedName>
        <fullName evidence="2">J domain-containing protein</fullName>
    </recommendedName>
</protein>
<dbReference type="SUPFAM" id="SSF46565">
    <property type="entry name" value="Chaperone J-domain"/>
    <property type="match status" value="1"/>
</dbReference>
<evidence type="ECO:0000313" key="3">
    <source>
        <dbReference type="EMBL" id="KAA6408176.1"/>
    </source>
</evidence>
<dbReference type="Gene3D" id="1.10.287.110">
    <property type="entry name" value="DnaJ domain"/>
    <property type="match status" value="1"/>
</dbReference>
<evidence type="ECO:0000256" key="1">
    <source>
        <dbReference type="SAM" id="MobiDB-lite"/>
    </source>
</evidence>
<gene>
    <name evidence="3" type="ORF">FRX48_07918</name>
</gene>
<name>A0A5M8PH47_9LECA</name>
<reference evidence="3 4" key="1">
    <citation type="submission" date="2019-09" db="EMBL/GenBank/DDBJ databases">
        <title>The hologenome of the rock-dwelling lichen Lasallia pustulata.</title>
        <authorList>
            <person name="Greshake Tzovaras B."/>
            <person name="Segers F."/>
            <person name="Bicker A."/>
            <person name="Dal Grande F."/>
            <person name="Otte J."/>
            <person name="Hankeln T."/>
            <person name="Schmitt I."/>
            <person name="Ebersberger I."/>
        </authorList>
    </citation>
    <scope>NUCLEOTIDE SEQUENCE [LARGE SCALE GENOMIC DNA]</scope>
    <source>
        <strain evidence="3">A1-1</strain>
    </source>
</reference>
<sequence>MAYLVITHESSGHKSKQGLAGARGSDKRRRAAGTDGDDRAPPDHYATLGISRRSTPEEVAKAAEEMRIKTHPDRLRRKTDLSPEALVKVDADAARVGWAADILSDTHMYDAQLQAWDGEFSRGAGSCEALRH</sequence>
<dbReference type="PROSITE" id="PS50076">
    <property type="entry name" value="DNAJ_2"/>
    <property type="match status" value="1"/>
</dbReference>
<proteinExistence type="predicted"/>
<organism evidence="3 4">
    <name type="scientific">Lasallia pustulata</name>
    <dbReference type="NCBI Taxonomy" id="136370"/>
    <lineage>
        <taxon>Eukaryota</taxon>
        <taxon>Fungi</taxon>
        <taxon>Dikarya</taxon>
        <taxon>Ascomycota</taxon>
        <taxon>Pezizomycotina</taxon>
        <taxon>Lecanoromycetes</taxon>
        <taxon>OSLEUM clade</taxon>
        <taxon>Umbilicariomycetidae</taxon>
        <taxon>Umbilicariales</taxon>
        <taxon>Umbilicariaceae</taxon>
        <taxon>Lasallia</taxon>
    </lineage>
</organism>